<dbReference type="Pfam" id="PF17095">
    <property type="entry name" value="CAMSAP_CC1"/>
    <property type="match status" value="1"/>
</dbReference>
<dbReference type="InterPro" id="IPR058042">
    <property type="entry name" value="CAMSAP_N"/>
</dbReference>
<organism evidence="10 11">
    <name type="scientific">Synaphobranchus kaupii</name>
    <name type="common">Kaup's arrowtooth eel</name>
    <dbReference type="NCBI Taxonomy" id="118154"/>
    <lineage>
        <taxon>Eukaryota</taxon>
        <taxon>Metazoa</taxon>
        <taxon>Chordata</taxon>
        <taxon>Craniata</taxon>
        <taxon>Vertebrata</taxon>
        <taxon>Euteleostomi</taxon>
        <taxon>Actinopterygii</taxon>
        <taxon>Neopterygii</taxon>
        <taxon>Teleostei</taxon>
        <taxon>Anguilliformes</taxon>
        <taxon>Synaphobranchidae</taxon>
        <taxon>Synaphobranchus</taxon>
    </lineage>
</organism>
<feature type="region of interest" description="Disordered" evidence="7">
    <location>
        <begin position="973"/>
        <end position="1001"/>
    </location>
</feature>
<dbReference type="EMBL" id="JAINUF010000012">
    <property type="protein sequence ID" value="KAJ8345608.1"/>
    <property type="molecule type" value="Genomic_DNA"/>
</dbReference>
<feature type="compositionally biased region" description="Polar residues" evidence="7">
    <location>
        <begin position="763"/>
        <end position="779"/>
    </location>
</feature>
<evidence type="ECO:0000313" key="11">
    <source>
        <dbReference type="Proteomes" id="UP001152622"/>
    </source>
</evidence>
<feature type="region of interest" description="Disordered" evidence="7">
    <location>
        <begin position="837"/>
        <end position="958"/>
    </location>
</feature>
<evidence type="ECO:0000256" key="1">
    <source>
        <dbReference type="ARBA" id="ARBA00004245"/>
    </source>
</evidence>
<dbReference type="InterPro" id="IPR011033">
    <property type="entry name" value="PRC_barrel-like_sf"/>
</dbReference>
<dbReference type="PROSITE" id="PS50021">
    <property type="entry name" value="CH"/>
    <property type="match status" value="1"/>
</dbReference>
<dbReference type="InterPro" id="IPR001715">
    <property type="entry name" value="CH_dom"/>
</dbReference>
<evidence type="ECO:0000256" key="6">
    <source>
        <dbReference type="PROSITE-ProRule" id="PRU00841"/>
    </source>
</evidence>
<evidence type="ECO:0000259" key="8">
    <source>
        <dbReference type="PROSITE" id="PS50021"/>
    </source>
</evidence>
<dbReference type="SUPFAM" id="SSF50346">
    <property type="entry name" value="PRC-barrel domain"/>
    <property type="match status" value="1"/>
</dbReference>
<reference evidence="10" key="1">
    <citation type="journal article" date="2023" name="Science">
        <title>Genome structures resolve the early diversification of teleost fishes.</title>
        <authorList>
            <person name="Parey E."/>
            <person name="Louis A."/>
            <person name="Montfort J."/>
            <person name="Bouchez O."/>
            <person name="Roques C."/>
            <person name="Iampietro C."/>
            <person name="Lluch J."/>
            <person name="Castinel A."/>
            <person name="Donnadieu C."/>
            <person name="Desvignes T."/>
            <person name="Floi Bucao C."/>
            <person name="Jouanno E."/>
            <person name="Wen M."/>
            <person name="Mejri S."/>
            <person name="Dirks R."/>
            <person name="Jansen H."/>
            <person name="Henkel C."/>
            <person name="Chen W.J."/>
            <person name="Zahm M."/>
            <person name="Cabau C."/>
            <person name="Klopp C."/>
            <person name="Thompson A.W."/>
            <person name="Robinson-Rechavi M."/>
            <person name="Braasch I."/>
            <person name="Lecointre G."/>
            <person name="Bobe J."/>
            <person name="Postlethwait J.H."/>
            <person name="Berthelot C."/>
            <person name="Roest Crollius H."/>
            <person name="Guiguen Y."/>
        </authorList>
    </citation>
    <scope>NUCLEOTIDE SEQUENCE</scope>
    <source>
        <strain evidence="10">WJC10195</strain>
    </source>
</reference>
<dbReference type="FunFam" id="3.10.20.360:FF:000001">
    <property type="entry name" value="Calmodulin-regulated spectrin-associated protein 3 isoform 2"/>
    <property type="match status" value="1"/>
</dbReference>
<evidence type="ECO:0000256" key="3">
    <source>
        <dbReference type="ARBA" id="ARBA00022701"/>
    </source>
</evidence>
<comment type="domain">
    <text evidence="6">The CKK domain binds microtubules.</text>
</comment>
<feature type="region of interest" description="Disordered" evidence="7">
    <location>
        <begin position="655"/>
        <end position="823"/>
    </location>
</feature>
<evidence type="ECO:0000259" key="9">
    <source>
        <dbReference type="PROSITE" id="PS51508"/>
    </source>
</evidence>
<dbReference type="SUPFAM" id="SSF47576">
    <property type="entry name" value="Calponin-homology domain, CH-domain"/>
    <property type="match status" value="1"/>
</dbReference>
<feature type="compositionally biased region" description="Low complexity" evidence="7">
    <location>
        <begin position="442"/>
        <end position="465"/>
    </location>
</feature>
<gene>
    <name evidence="10" type="ORF">SKAU_G00298010</name>
</gene>
<dbReference type="InterPro" id="IPR031372">
    <property type="entry name" value="CAMSAP_CC1"/>
</dbReference>
<dbReference type="GO" id="GO:0031122">
    <property type="term" value="P:cytoplasmic microtubule organization"/>
    <property type="evidence" value="ECO:0007669"/>
    <property type="project" value="TreeGrafter"/>
</dbReference>
<dbReference type="GO" id="GO:0005516">
    <property type="term" value="F:calmodulin binding"/>
    <property type="evidence" value="ECO:0007669"/>
    <property type="project" value="InterPro"/>
</dbReference>
<evidence type="ECO:0008006" key="12">
    <source>
        <dbReference type="Google" id="ProtNLM"/>
    </source>
</evidence>
<evidence type="ECO:0000256" key="5">
    <source>
        <dbReference type="ARBA" id="ARBA00023212"/>
    </source>
</evidence>
<dbReference type="PROSITE" id="PS51508">
    <property type="entry name" value="CKK"/>
    <property type="match status" value="1"/>
</dbReference>
<accession>A0A9Q1EV72</accession>
<feature type="compositionally biased region" description="Basic and acidic residues" evidence="7">
    <location>
        <begin position="943"/>
        <end position="958"/>
    </location>
</feature>
<dbReference type="Gene3D" id="3.10.20.360">
    <property type="entry name" value="CKK domain"/>
    <property type="match status" value="1"/>
</dbReference>
<keyword evidence="4" id="KW-0175">Coiled coil</keyword>
<proteinExistence type="inferred from homology"/>
<feature type="compositionally biased region" description="Acidic residues" evidence="7">
    <location>
        <begin position="846"/>
        <end position="855"/>
    </location>
</feature>
<keyword evidence="11" id="KW-1185">Reference proteome</keyword>
<feature type="region of interest" description="Disordered" evidence="7">
    <location>
        <begin position="370"/>
        <end position="511"/>
    </location>
</feature>
<dbReference type="Pfam" id="PF11971">
    <property type="entry name" value="CAMSAP_CH"/>
    <property type="match status" value="1"/>
</dbReference>
<dbReference type="GO" id="GO:0051011">
    <property type="term" value="F:microtubule minus-end binding"/>
    <property type="evidence" value="ECO:0007669"/>
    <property type="project" value="TreeGrafter"/>
</dbReference>
<feature type="compositionally biased region" description="Low complexity" evidence="7">
    <location>
        <begin position="1030"/>
        <end position="1047"/>
    </location>
</feature>
<feature type="domain" description="Calponin-homology (CH)" evidence="8">
    <location>
        <begin position="49"/>
        <end position="191"/>
    </location>
</feature>
<dbReference type="Pfam" id="PF25532">
    <property type="entry name" value="CH_CAMSAP2_N"/>
    <property type="match status" value="1"/>
</dbReference>
<feature type="domain" description="CKK" evidence="9">
    <location>
        <begin position="1076"/>
        <end position="1210"/>
    </location>
</feature>
<dbReference type="AlphaFoldDB" id="A0A9Q1EV72"/>
<dbReference type="InterPro" id="IPR022613">
    <property type="entry name" value="CH_CAMSAP_2"/>
</dbReference>
<dbReference type="InterPro" id="IPR014797">
    <property type="entry name" value="CKK_CAMSAP"/>
</dbReference>
<dbReference type="InterPro" id="IPR038209">
    <property type="entry name" value="CKK_dom_sf"/>
</dbReference>
<keyword evidence="5" id="KW-0206">Cytoskeleton</keyword>
<feature type="compositionally biased region" description="Pro residues" evidence="7">
    <location>
        <begin position="928"/>
        <end position="937"/>
    </location>
</feature>
<dbReference type="InterPro" id="IPR032940">
    <property type="entry name" value="CAMSAP"/>
</dbReference>
<comment type="caution">
    <text evidence="10">The sequence shown here is derived from an EMBL/GenBank/DDBJ whole genome shotgun (WGS) entry which is preliminary data.</text>
</comment>
<comment type="subcellular location">
    <subcellularLocation>
        <location evidence="1">Cytoplasm</location>
        <location evidence="1">Cytoskeleton</location>
    </subcellularLocation>
</comment>
<feature type="compositionally biased region" description="Basic and acidic residues" evidence="7">
    <location>
        <begin position="564"/>
        <end position="578"/>
    </location>
</feature>
<protein>
    <recommendedName>
        <fullName evidence="12">Calmodulin-regulated spectrin-associated protein 3-like</fullName>
    </recommendedName>
</protein>
<comment type="similarity">
    <text evidence="6">Belongs to the CAMSAP1 family.</text>
</comment>
<dbReference type="GO" id="GO:0036449">
    <property type="term" value="C:microtubule minus-end"/>
    <property type="evidence" value="ECO:0007669"/>
    <property type="project" value="TreeGrafter"/>
</dbReference>
<feature type="region of interest" description="Disordered" evidence="7">
    <location>
        <begin position="1023"/>
        <end position="1059"/>
    </location>
</feature>
<dbReference type="InterPro" id="IPR036872">
    <property type="entry name" value="CH_dom_sf"/>
</dbReference>
<dbReference type="GO" id="GO:0007026">
    <property type="term" value="P:negative regulation of microtubule depolymerization"/>
    <property type="evidence" value="ECO:0007669"/>
    <property type="project" value="TreeGrafter"/>
</dbReference>
<feature type="region of interest" description="Disordered" evidence="7">
    <location>
        <begin position="297"/>
        <end position="349"/>
    </location>
</feature>
<dbReference type="GO" id="GO:0031175">
    <property type="term" value="P:neuron projection development"/>
    <property type="evidence" value="ECO:0007669"/>
    <property type="project" value="InterPro"/>
</dbReference>
<sequence length="1215" mass="132541">MVTQTDLRNKPIRMSAHLAVIDSLMAVGAMETVSTVKIPSRAEQLGSQSGWENALLYWINRVNQKLREITEAPSTDRQPCQPSSRYKKDKLLTRQASMLPLVTGVKDLSDGVVLATVIHFYCPSLLSLEEVCVKDTMLAADSTYNLQLTRRFCDTFLNNCCPLVLEDLLYSPPILRVNIMSLVAELLECFEVRRPDLVQPLETLDLADTSELSNYTTLSGGTNNSTAPVSIFSQPFLPISATTPGSLTHSTSLSDVGSGRTWTKKAISRPLSGVSFSIPFGLDSDVDVVMGNPVGAVPRSVSSDSLPRLPFTPPEDHTPGTPVPRNGPQSQQRSTWGAQSSPTPHGEGAELPTIEEALQIIHNEAKLEPRLHPEGAPDGFYLHSPDDPAPLSSSAPSRTGMLYRPQGGARDRDRHASDGSRDDDSVLRDGSVDSDASEDLPRTQSSAPTTPASARSAPSTPGSSRLDAADDSGVKMTSFAERRKRQNPPNPSPDDSPGKSPALNTEMTELGARLEEKRRAIEAQKKRIEAIFQKHREKLGKNALLQLKKHQGEGGASEVGGAEEDQRKLSLEERLARIEDEELRDEGAEAAGEEGAEPLTREKGVGSGEEESEEKGAGPDGKGAAPLGDYNNAVSRLTAALSSLQSDMQRLSLQQNHLIRKKNPPGTKAWVIPASPKPAVAATPPRLSRESTRDLPSPSPSRKASYPTPPKSPQVSHRRAQSAPPKSPKQHHSRPLDLKVPPLTRVLTPSNNVDTLPRLRKATPSQSQVQTISSFSIGTPRTHRPAPDSASEAGSNEDGVRTPGGAGGSSGPPSECSFESDVPAAFGANRGSLIEISLSSLRPGETEDDEADDATDAFSDSMSDQMEPDGRGGVGFFFKDEARPEDEMAQRRAALLEKQQKRAEEMKRRREQERESRPSSSEERPRTPGTPPTPRTPPAETTPVRRGDFTKQEYQRRHQLKIMEDLDKVLRQKPTTVRGVKKQRPKTLFRDDSALSRSPAKGLMGTRMNKVYSQSTHNLSTLASDTGTLSIRKSPSRSHSPSRLMSPGRLSQQNGERDWDLASTVSSPASIPEYTGPKLYKEPSFKSNKFIIHNALSRCCLAGKVNEPQKNKILEEMEKCTANHFLILFRDSSCQFRAVYAMNPETEEMVRVTGTGPRVIGTSVVESIYKYSSDRKQFTAIPSKTMSMSVDAFTIPGQLWQSKRPGTPKKLSTPK</sequence>
<keyword evidence="3 6" id="KW-0493">Microtubule</keyword>
<dbReference type="OrthoDB" id="2125658at2759"/>
<dbReference type="PANTHER" id="PTHR21595:SF2">
    <property type="entry name" value="CALMODULIN-REGULATED SPECTRIN-ASSOCIATED PROTEIN 3"/>
    <property type="match status" value="1"/>
</dbReference>
<dbReference type="SMART" id="SM01051">
    <property type="entry name" value="CAMSAP_CKK"/>
    <property type="match status" value="1"/>
</dbReference>
<dbReference type="PANTHER" id="PTHR21595">
    <property type="entry name" value="PATRONIN"/>
    <property type="match status" value="1"/>
</dbReference>
<feature type="compositionally biased region" description="Polar residues" evidence="7">
    <location>
        <begin position="327"/>
        <end position="343"/>
    </location>
</feature>
<evidence type="ECO:0000256" key="4">
    <source>
        <dbReference type="ARBA" id="ARBA00023054"/>
    </source>
</evidence>
<dbReference type="Proteomes" id="UP001152622">
    <property type="component" value="Chromosome 12"/>
</dbReference>
<evidence type="ECO:0000313" key="10">
    <source>
        <dbReference type="EMBL" id="KAJ8345608.1"/>
    </source>
</evidence>
<keyword evidence="2" id="KW-0963">Cytoplasm</keyword>
<feature type="compositionally biased region" description="Basic and acidic residues" evidence="7">
    <location>
        <begin position="878"/>
        <end position="926"/>
    </location>
</feature>
<evidence type="ECO:0000256" key="2">
    <source>
        <dbReference type="ARBA" id="ARBA00022490"/>
    </source>
</evidence>
<evidence type="ECO:0000256" key="7">
    <source>
        <dbReference type="SAM" id="MobiDB-lite"/>
    </source>
</evidence>
<dbReference type="Pfam" id="PF08683">
    <property type="entry name" value="CAMSAP_CKK"/>
    <property type="match status" value="1"/>
</dbReference>
<name>A0A9Q1EV72_SYNKA</name>
<feature type="region of interest" description="Disordered" evidence="7">
    <location>
        <begin position="543"/>
        <end position="629"/>
    </location>
</feature>
<feature type="compositionally biased region" description="Basic and acidic residues" evidence="7">
    <location>
        <begin position="409"/>
        <end position="431"/>
    </location>
</feature>
<dbReference type="GO" id="GO:0030507">
    <property type="term" value="F:spectrin binding"/>
    <property type="evidence" value="ECO:0007669"/>
    <property type="project" value="InterPro"/>
</dbReference>